<feature type="transmembrane region" description="Helical" evidence="1">
    <location>
        <begin position="57"/>
        <end position="77"/>
    </location>
</feature>
<gene>
    <name evidence="2" type="ORF">JKJ07_27935</name>
</gene>
<feature type="transmembrane region" description="Helical" evidence="1">
    <location>
        <begin position="26"/>
        <end position="50"/>
    </location>
</feature>
<reference evidence="2 3" key="1">
    <citation type="submission" date="2021-01" db="EMBL/GenBank/DDBJ databases">
        <title>Actinoplanes sp. nov. LDG1-01 isolated from lichen.</title>
        <authorList>
            <person name="Saeng-In P."/>
            <person name="Phongsopitanun W."/>
            <person name="Kanchanasin P."/>
            <person name="Yuki M."/>
            <person name="Kudo T."/>
            <person name="Ohkuma M."/>
            <person name="Tanasupawat S."/>
        </authorList>
    </citation>
    <scope>NUCLEOTIDE SEQUENCE [LARGE SCALE GENOMIC DNA]</scope>
    <source>
        <strain evidence="2 3">LDG1-01</strain>
    </source>
</reference>
<dbReference type="RefSeq" id="WP_202994780.1">
    <property type="nucleotide sequence ID" value="NZ_JAENHO010000008.1"/>
</dbReference>
<proteinExistence type="predicted"/>
<keyword evidence="1" id="KW-0812">Transmembrane</keyword>
<feature type="transmembrane region" description="Helical" evidence="1">
    <location>
        <begin position="83"/>
        <end position="101"/>
    </location>
</feature>
<protein>
    <submittedName>
        <fullName evidence="2">Uncharacterized protein</fullName>
    </submittedName>
</protein>
<keyword evidence="3" id="KW-1185">Reference proteome</keyword>
<keyword evidence="1" id="KW-1133">Transmembrane helix</keyword>
<accession>A0ABS1VUI4</accession>
<evidence type="ECO:0000256" key="1">
    <source>
        <dbReference type="SAM" id="Phobius"/>
    </source>
</evidence>
<dbReference type="EMBL" id="JAENHO010000008">
    <property type="protein sequence ID" value="MBL7258143.1"/>
    <property type="molecule type" value="Genomic_DNA"/>
</dbReference>
<evidence type="ECO:0000313" key="2">
    <source>
        <dbReference type="EMBL" id="MBL7258143.1"/>
    </source>
</evidence>
<comment type="caution">
    <text evidence="2">The sequence shown here is derived from an EMBL/GenBank/DDBJ whole genome shotgun (WGS) entry which is preliminary data.</text>
</comment>
<sequence length="118" mass="12172">MRRALIVAGVVVMAYGLIGVLGDPGVLVFLIAVLVLHDAVFLPLVLAAGALIGRRPVVRASAVIGLSASVVGLPLVVTGDSSYGWGLLLILTALAVVAVPGRKGIERWRARSGRARRG</sequence>
<organism evidence="2 3">
    <name type="scientific">Paractinoplanes lichenicola</name>
    <dbReference type="NCBI Taxonomy" id="2802976"/>
    <lineage>
        <taxon>Bacteria</taxon>
        <taxon>Bacillati</taxon>
        <taxon>Actinomycetota</taxon>
        <taxon>Actinomycetes</taxon>
        <taxon>Micromonosporales</taxon>
        <taxon>Micromonosporaceae</taxon>
        <taxon>Paractinoplanes</taxon>
    </lineage>
</organism>
<name>A0ABS1VUI4_9ACTN</name>
<evidence type="ECO:0000313" key="3">
    <source>
        <dbReference type="Proteomes" id="UP000598996"/>
    </source>
</evidence>
<keyword evidence="1" id="KW-0472">Membrane</keyword>
<dbReference type="Proteomes" id="UP000598996">
    <property type="component" value="Unassembled WGS sequence"/>
</dbReference>